<proteinExistence type="predicted"/>
<organism evidence="1 2">
    <name type="scientific">Phanerochaete carnosa (strain HHB-10118-sp)</name>
    <name type="common">White-rot fungus</name>
    <name type="synonym">Peniophora carnosa</name>
    <dbReference type="NCBI Taxonomy" id="650164"/>
    <lineage>
        <taxon>Eukaryota</taxon>
        <taxon>Fungi</taxon>
        <taxon>Dikarya</taxon>
        <taxon>Basidiomycota</taxon>
        <taxon>Agaricomycotina</taxon>
        <taxon>Agaricomycetes</taxon>
        <taxon>Polyporales</taxon>
        <taxon>Phanerochaetaceae</taxon>
        <taxon>Phanerochaete</taxon>
    </lineage>
</organism>
<evidence type="ECO:0000313" key="1">
    <source>
        <dbReference type="EMBL" id="EKM51438.1"/>
    </source>
</evidence>
<dbReference type="AlphaFoldDB" id="K5VJD6"/>
<dbReference type="RefSeq" id="XP_007400005.1">
    <property type="nucleotide sequence ID" value="XM_007399943.1"/>
</dbReference>
<dbReference type="OrthoDB" id="2772835at2759"/>
<dbReference type="Proteomes" id="UP000008370">
    <property type="component" value="Unassembled WGS sequence"/>
</dbReference>
<dbReference type="HOGENOM" id="CLU_1492513_0_0_1"/>
<gene>
    <name evidence="1" type="ORF">PHACADRAFT_50398</name>
</gene>
<dbReference type="GeneID" id="18919938"/>
<dbReference type="EMBL" id="JH930477">
    <property type="protein sequence ID" value="EKM51438.1"/>
    <property type="molecule type" value="Genomic_DNA"/>
</dbReference>
<dbReference type="InParanoid" id="K5VJD6"/>
<accession>K5VJD6</accession>
<dbReference type="KEGG" id="pco:PHACADRAFT_50398"/>
<feature type="non-terminal residue" evidence="1">
    <location>
        <position position="1"/>
    </location>
</feature>
<feature type="non-terminal residue" evidence="1">
    <location>
        <position position="163"/>
    </location>
</feature>
<dbReference type="Gene3D" id="1.10.340.70">
    <property type="match status" value="1"/>
</dbReference>
<evidence type="ECO:0008006" key="3">
    <source>
        <dbReference type="Google" id="ProtNLM"/>
    </source>
</evidence>
<protein>
    <recommendedName>
        <fullName evidence="3">Integrase zinc-binding domain-containing protein</fullName>
    </recommendedName>
</protein>
<sequence length="163" mass="18960">LRNEDDVTYVGREFMVRKEGREKLMSLVRSAQGRVEHALGDTAHILRDDNWAHLRDAPSDFTRTDVPCIAHVHAVKDEDSPEFWHEITEYLARGVRPVRLQESSQAMRAFLSKTEHFMWKDDRIWRLAKSRLPRLVVMDAARREELVAEAHGVCGHRGRDATY</sequence>
<keyword evidence="2" id="KW-1185">Reference proteome</keyword>
<evidence type="ECO:0000313" key="2">
    <source>
        <dbReference type="Proteomes" id="UP000008370"/>
    </source>
</evidence>
<reference evidence="1 2" key="1">
    <citation type="journal article" date="2012" name="BMC Genomics">
        <title>Comparative genomics of the white-rot fungi, Phanerochaete carnosa and P. chrysosporium, to elucidate the genetic basis of the distinct wood types they colonize.</title>
        <authorList>
            <person name="Suzuki H."/>
            <person name="MacDonald J."/>
            <person name="Syed K."/>
            <person name="Salamov A."/>
            <person name="Hori C."/>
            <person name="Aerts A."/>
            <person name="Henrissat B."/>
            <person name="Wiebenga A."/>
            <person name="vanKuyk P.A."/>
            <person name="Barry K."/>
            <person name="Lindquist E."/>
            <person name="LaButti K."/>
            <person name="Lapidus A."/>
            <person name="Lucas S."/>
            <person name="Coutinho P."/>
            <person name="Gong Y."/>
            <person name="Samejima M."/>
            <person name="Mahadevan R."/>
            <person name="Abou-Zaid M."/>
            <person name="de Vries R.P."/>
            <person name="Igarashi K."/>
            <person name="Yadav J.S."/>
            <person name="Grigoriev I.V."/>
            <person name="Master E.R."/>
        </authorList>
    </citation>
    <scope>NUCLEOTIDE SEQUENCE [LARGE SCALE GENOMIC DNA]</scope>
    <source>
        <strain evidence="1 2">HHB-10118-sp</strain>
    </source>
</reference>
<name>K5VJD6_PHACS</name>